<comment type="caution">
    <text evidence="2">The sequence shown here is derived from an EMBL/GenBank/DDBJ whole genome shotgun (WGS) entry which is preliminary data.</text>
</comment>
<dbReference type="EMBL" id="PGOL01002876">
    <property type="protein sequence ID" value="PKI44502.1"/>
    <property type="molecule type" value="Genomic_DNA"/>
</dbReference>
<sequence length="121" mass="13581">MGKSLSILQRASVTVMTPFMRLMNLSLQGPGGEESMTKKEKAKKSTPPESKKSKSVMSPAKPAQHNIAEAMDVLNKMQGTITILEYLAGVARITEDDRLRQVFVCMFNEARREWLRSLVRP</sequence>
<accession>A0A2I0IKI6</accession>
<protein>
    <submittedName>
        <fullName evidence="2">Uncharacterized protein</fullName>
    </submittedName>
</protein>
<evidence type="ECO:0000256" key="1">
    <source>
        <dbReference type="SAM" id="MobiDB-lite"/>
    </source>
</evidence>
<dbReference type="Proteomes" id="UP000233551">
    <property type="component" value="Unassembled WGS sequence"/>
</dbReference>
<evidence type="ECO:0000313" key="3">
    <source>
        <dbReference type="Proteomes" id="UP000233551"/>
    </source>
</evidence>
<dbReference type="AlphaFoldDB" id="A0A2I0IKI6"/>
<evidence type="ECO:0000313" key="2">
    <source>
        <dbReference type="EMBL" id="PKI44502.1"/>
    </source>
</evidence>
<feature type="region of interest" description="Disordered" evidence="1">
    <location>
        <begin position="26"/>
        <end position="64"/>
    </location>
</feature>
<name>A0A2I0IKI6_PUNGR</name>
<keyword evidence="3" id="KW-1185">Reference proteome</keyword>
<gene>
    <name evidence="2" type="ORF">CRG98_035089</name>
</gene>
<organism evidence="2 3">
    <name type="scientific">Punica granatum</name>
    <name type="common">Pomegranate</name>
    <dbReference type="NCBI Taxonomy" id="22663"/>
    <lineage>
        <taxon>Eukaryota</taxon>
        <taxon>Viridiplantae</taxon>
        <taxon>Streptophyta</taxon>
        <taxon>Embryophyta</taxon>
        <taxon>Tracheophyta</taxon>
        <taxon>Spermatophyta</taxon>
        <taxon>Magnoliopsida</taxon>
        <taxon>eudicotyledons</taxon>
        <taxon>Gunneridae</taxon>
        <taxon>Pentapetalae</taxon>
        <taxon>rosids</taxon>
        <taxon>malvids</taxon>
        <taxon>Myrtales</taxon>
        <taxon>Lythraceae</taxon>
        <taxon>Punica</taxon>
    </lineage>
</organism>
<reference evidence="2 3" key="1">
    <citation type="submission" date="2017-11" db="EMBL/GenBank/DDBJ databases">
        <title>De-novo sequencing of pomegranate (Punica granatum L.) genome.</title>
        <authorList>
            <person name="Akparov Z."/>
            <person name="Amiraslanov A."/>
            <person name="Hajiyeva S."/>
            <person name="Abbasov M."/>
            <person name="Kaur K."/>
            <person name="Hamwieh A."/>
            <person name="Solovyev V."/>
            <person name="Salamov A."/>
            <person name="Braich B."/>
            <person name="Kosarev P."/>
            <person name="Mahmoud A."/>
            <person name="Hajiyev E."/>
            <person name="Babayeva S."/>
            <person name="Izzatullayeva V."/>
            <person name="Mammadov A."/>
            <person name="Mammadov A."/>
            <person name="Sharifova S."/>
            <person name="Ojaghi J."/>
            <person name="Eynullazada K."/>
            <person name="Bayramov B."/>
            <person name="Abdulazimova A."/>
            <person name="Shahmuradov I."/>
        </authorList>
    </citation>
    <scope>NUCLEOTIDE SEQUENCE [LARGE SCALE GENOMIC DNA]</scope>
    <source>
        <strain evidence="3">cv. AG2017</strain>
        <tissue evidence="2">Leaf</tissue>
    </source>
</reference>
<proteinExistence type="predicted"/>